<dbReference type="AlphaFoldDB" id="A0A8T0GMK4"/>
<name>A0A8T0GMK4_CERPU</name>
<gene>
    <name evidence="2" type="ORF">KC19_10G106700</name>
</gene>
<feature type="signal peptide" evidence="1">
    <location>
        <begin position="1"/>
        <end position="16"/>
    </location>
</feature>
<evidence type="ECO:0000313" key="2">
    <source>
        <dbReference type="EMBL" id="KAG0559459.1"/>
    </source>
</evidence>
<evidence type="ECO:0000313" key="3">
    <source>
        <dbReference type="Proteomes" id="UP000822688"/>
    </source>
</evidence>
<proteinExistence type="predicted"/>
<dbReference type="EMBL" id="CM026431">
    <property type="protein sequence ID" value="KAG0559459.1"/>
    <property type="molecule type" value="Genomic_DNA"/>
</dbReference>
<protein>
    <submittedName>
        <fullName evidence="2">Uncharacterized protein</fullName>
    </submittedName>
</protein>
<reference evidence="2" key="1">
    <citation type="submission" date="2020-06" db="EMBL/GenBank/DDBJ databases">
        <title>WGS assembly of Ceratodon purpureus strain R40.</title>
        <authorList>
            <person name="Carey S.B."/>
            <person name="Jenkins J."/>
            <person name="Shu S."/>
            <person name="Lovell J.T."/>
            <person name="Sreedasyam A."/>
            <person name="Maumus F."/>
            <person name="Tiley G.P."/>
            <person name="Fernandez-Pozo N."/>
            <person name="Barry K."/>
            <person name="Chen C."/>
            <person name="Wang M."/>
            <person name="Lipzen A."/>
            <person name="Daum C."/>
            <person name="Saski C.A."/>
            <person name="Payton A.C."/>
            <person name="Mcbreen J.C."/>
            <person name="Conrad R.E."/>
            <person name="Kollar L.M."/>
            <person name="Olsson S."/>
            <person name="Huttunen S."/>
            <person name="Landis J.B."/>
            <person name="Wickett N.J."/>
            <person name="Johnson M.G."/>
            <person name="Rensing S.A."/>
            <person name="Grimwood J."/>
            <person name="Schmutz J."/>
            <person name="Mcdaniel S.F."/>
        </authorList>
    </citation>
    <scope>NUCLEOTIDE SEQUENCE</scope>
    <source>
        <strain evidence="2">R40</strain>
    </source>
</reference>
<evidence type="ECO:0000256" key="1">
    <source>
        <dbReference type="SAM" id="SignalP"/>
    </source>
</evidence>
<feature type="chain" id="PRO_5035835651" evidence="1">
    <location>
        <begin position="17"/>
        <end position="92"/>
    </location>
</feature>
<keyword evidence="3" id="KW-1185">Reference proteome</keyword>
<accession>A0A8T0GMK4</accession>
<sequence>MRVAICVIALIRFGSKILILDGVYDQHTCVRLFGFAPICMPINDFSELYKGGRDPYKPFQRDPYKWETEVLISHSQTIFLLWNRVMELFSGC</sequence>
<organism evidence="2 3">
    <name type="scientific">Ceratodon purpureus</name>
    <name type="common">Fire moss</name>
    <name type="synonym">Dicranum purpureum</name>
    <dbReference type="NCBI Taxonomy" id="3225"/>
    <lineage>
        <taxon>Eukaryota</taxon>
        <taxon>Viridiplantae</taxon>
        <taxon>Streptophyta</taxon>
        <taxon>Embryophyta</taxon>
        <taxon>Bryophyta</taxon>
        <taxon>Bryophytina</taxon>
        <taxon>Bryopsida</taxon>
        <taxon>Dicranidae</taxon>
        <taxon>Pseudoditrichales</taxon>
        <taxon>Ditrichaceae</taxon>
        <taxon>Ceratodon</taxon>
    </lineage>
</organism>
<dbReference type="Proteomes" id="UP000822688">
    <property type="component" value="Chromosome 10"/>
</dbReference>
<comment type="caution">
    <text evidence="2">The sequence shown here is derived from an EMBL/GenBank/DDBJ whole genome shotgun (WGS) entry which is preliminary data.</text>
</comment>
<keyword evidence="1" id="KW-0732">Signal</keyword>